<dbReference type="EMBL" id="LFJN01000029">
    <property type="protein sequence ID" value="KPI36695.1"/>
    <property type="molecule type" value="Genomic_DNA"/>
</dbReference>
<dbReference type="RefSeq" id="XP_017996658.1">
    <property type="nucleotide sequence ID" value="XM_018138858.1"/>
</dbReference>
<dbReference type="VEuPathDB" id="FungiDB:AB675_10110"/>
<evidence type="ECO:0000313" key="3">
    <source>
        <dbReference type="Proteomes" id="UP000038010"/>
    </source>
</evidence>
<keyword evidence="3" id="KW-1185">Reference proteome</keyword>
<sequence length="79" mass="8490">MLRSLGGRAAQLTTTTTRKAIRSHLHLRALSTLPSNEHIYIFPHPAQPTTHLLTFLPTTPPNPSLAIGTTTANPPTPSS</sequence>
<dbReference type="Proteomes" id="UP000038010">
    <property type="component" value="Unassembled WGS sequence"/>
</dbReference>
<feature type="non-terminal residue" evidence="2">
    <location>
        <position position="79"/>
    </location>
</feature>
<evidence type="ECO:0000256" key="1">
    <source>
        <dbReference type="SAM" id="MobiDB-lite"/>
    </source>
</evidence>
<gene>
    <name evidence="2" type="ORF">AB675_10110</name>
</gene>
<dbReference type="AlphaFoldDB" id="A0A0N1H453"/>
<protein>
    <submittedName>
        <fullName evidence="2">Uncharacterized protein</fullName>
    </submittedName>
</protein>
<feature type="region of interest" description="Disordered" evidence="1">
    <location>
        <begin position="56"/>
        <end position="79"/>
    </location>
</feature>
<dbReference type="GeneID" id="28730738"/>
<name>A0A0N1H453_9EURO</name>
<dbReference type="STRING" id="1664694.A0A0N1H453"/>
<dbReference type="OrthoDB" id="5397701at2759"/>
<comment type="caution">
    <text evidence="2">The sequence shown here is derived from an EMBL/GenBank/DDBJ whole genome shotgun (WGS) entry which is preliminary data.</text>
</comment>
<organism evidence="2 3">
    <name type="scientific">Cyphellophora attinorum</name>
    <dbReference type="NCBI Taxonomy" id="1664694"/>
    <lineage>
        <taxon>Eukaryota</taxon>
        <taxon>Fungi</taxon>
        <taxon>Dikarya</taxon>
        <taxon>Ascomycota</taxon>
        <taxon>Pezizomycotina</taxon>
        <taxon>Eurotiomycetes</taxon>
        <taxon>Chaetothyriomycetidae</taxon>
        <taxon>Chaetothyriales</taxon>
        <taxon>Cyphellophoraceae</taxon>
        <taxon>Cyphellophora</taxon>
    </lineage>
</organism>
<accession>A0A0N1H453</accession>
<proteinExistence type="predicted"/>
<reference evidence="2 3" key="1">
    <citation type="submission" date="2015-06" db="EMBL/GenBank/DDBJ databases">
        <title>Draft genome of the ant-associated black yeast Phialophora attae CBS 131958.</title>
        <authorList>
            <person name="Moreno L.F."/>
            <person name="Stielow B.J."/>
            <person name="de Hoog S."/>
            <person name="Vicente V.A."/>
            <person name="Weiss V.A."/>
            <person name="de Vries M."/>
            <person name="Cruz L.M."/>
            <person name="Souza E.M."/>
        </authorList>
    </citation>
    <scope>NUCLEOTIDE SEQUENCE [LARGE SCALE GENOMIC DNA]</scope>
    <source>
        <strain evidence="2 3">CBS 131958</strain>
    </source>
</reference>
<evidence type="ECO:0000313" key="2">
    <source>
        <dbReference type="EMBL" id="KPI36695.1"/>
    </source>
</evidence>